<sequence length="170" mass="19023">MWGRSAYSKIIFNLSTRLLKEGHNIAHIPMNRSLKGGPFSQNGVLVYPSGQGPFGQDVAVEHYIHYNADMLITVKEPWVFSTLHKEAINFVPMAIIDHSPVSAAITSRLHTALKVIAISRFGQAELKKNKIDSTYIPHGVSDVYHPMSEMNRMACRKMFALDPDEFVVGI</sequence>
<dbReference type="AlphaFoldDB" id="X1D2Q0"/>
<proteinExistence type="predicted"/>
<protein>
    <recommendedName>
        <fullName evidence="2">Glycosyltransferase subfamily 4-like N-terminal domain-containing protein</fullName>
    </recommendedName>
</protein>
<feature type="non-terminal residue" evidence="1">
    <location>
        <position position="170"/>
    </location>
</feature>
<accession>X1D2Q0</accession>
<evidence type="ECO:0000313" key="1">
    <source>
        <dbReference type="EMBL" id="GAG99397.1"/>
    </source>
</evidence>
<name>X1D2Q0_9ZZZZ</name>
<dbReference type="EMBL" id="BART01021366">
    <property type="protein sequence ID" value="GAG99397.1"/>
    <property type="molecule type" value="Genomic_DNA"/>
</dbReference>
<evidence type="ECO:0008006" key="2">
    <source>
        <dbReference type="Google" id="ProtNLM"/>
    </source>
</evidence>
<comment type="caution">
    <text evidence="1">The sequence shown here is derived from an EMBL/GenBank/DDBJ whole genome shotgun (WGS) entry which is preliminary data.</text>
</comment>
<gene>
    <name evidence="1" type="ORF">S01H4_39444</name>
</gene>
<reference evidence="1" key="1">
    <citation type="journal article" date="2014" name="Front. Microbiol.">
        <title>High frequency of phylogenetically diverse reductive dehalogenase-homologous genes in deep subseafloor sedimentary metagenomes.</title>
        <authorList>
            <person name="Kawai M."/>
            <person name="Futagami T."/>
            <person name="Toyoda A."/>
            <person name="Takaki Y."/>
            <person name="Nishi S."/>
            <person name="Hori S."/>
            <person name="Arai W."/>
            <person name="Tsubouchi T."/>
            <person name="Morono Y."/>
            <person name="Uchiyama I."/>
            <person name="Ito T."/>
            <person name="Fujiyama A."/>
            <person name="Inagaki F."/>
            <person name="Takami H."/>
        </authorList>
    </citation>
    <scope>NUCLEOTIDE SEQUENCE</scope>
    <source>
        <strain evidence="1">Expedition CK06-06</strain>
    </source>
</reference>
<organism evidence="1">
    <name type="scientific">marine sediment metagenome</name>
    <dbReference type="NCBI Taxonomy" id="412755"/>
    <lineage>
        <taxon>unclassified sequences</taxon>
        <taxon>metagenomes</taxon>
        <taxon>ecological metagenomes</taxon>
    </lineage>
</organism>
<dbReference type="SUPFAM" id="SSF53756">
    <property type="entry name" value="UDP-Glycosyltransferase/glycogen phosphorylase"/>
    <property type="match status" value="1"/>
</dbReference>